<reference evidence="1" key="3">
    <citation type="submission" date="2025-09" db="UniProtKB">
        <authorList>
            <consortium name="Ensembl"/>
        </authorList>
    </citation>
    <scope>IDENTIFICATION</scope>
</reference>
<dbReference type="InParanoid" id="A0A669C8I7"/>
<sequence length="81" mass="9029">LQLINVYLTPALKSPHSGAHMNGRALGCVWVSAPHNEPANPFCPSLQNTYVKAWPHQPYLCENILTATFILLEIKLCDPME</sequence>
<reference evidence="1" key="2">
    <citation type="submission" date="2025-08" db="UniProtKB">
        <authorList>
            <consortium name="Ensembl"/>
        </authorList>
    </citation>
    <scope>IDENTIFICATION</scope>
</reference>
<dbReference type="Proteomes" id="UP000005207">
    <property type="component" value="Linkage group LG9"/>
</dbReference>
<accession>A0A669C8I7</accession>
<proteinExistence type="predicted"/>
<organism evidence="1 2">
    <name type="scientific">Oreochromis niloticus</name>
    <name type="common">Nile tilapia</name>
    <name type="synonym">Tilapia nilotica</name>
    <dbReference type="NCBI Taxonomy" id="8128"/>
    <lineage>
        <taxon>Eukaryota</taxon>
        <taxon>Metazoa</taxon>
        <taxon>Chordata</taxon>
        <taxon>Craniata</taxon>
        <taxon>Vertebrata</taxon>
        <taxon>Euteleostomi</taxon>
        <taxon>Actinopterygii</taxon>
        <taxon>Neopterygii</taxon>
        <taxon>Teleostei</taxon>
        <taxon>Neoteleostei</taxon>
        <taxon>Acanthomorphata</taxon>
        <taxon>Ovalentaria</taxon>
        <taxon>Cichlomorphae</taxon>
        <taxon>Cichliformes</taxon>
        <taxon>Cichlidae</taxon>
        <taxon>African cichlids</taxon>
        <taxon>Pseudocrenilabrinae</taxon>
        <taxon>Oreochromini</taxon>
        <taxon>Oreochromis</taxon>
    </lineage>
</organism>
<evidence type="ECO:0000313" key="1">
    <source>
        <dbReference type="Ensembl" id="ENSONIP00000044475.1"/>
    </source>
</evidence>
<dbReference type="AlphaFoldDB" id="A0A669C8I7"/>
<evidence type="ECO:0000313" key="2">
    <source>
        <dbReference type="Proteomes" id="UP000005207"/>
    </source>
</evidence>
<reference evidence="2" key="1">
    <citation type="submission" date="2012-01" db="EMBL/GenBank/DDBJ databases">
        <title>The Genome Sequence of Oreochromis niloticus (Nile Tilapia).</title>
        <authorList>
            <consortium name="Broad Institute Genome Assembly Team"/>
            <consortium name="Broad Institute Sequencing Platform"/>
            <person name="Di Palma F."/>
            <person name="Johnson J."/>
            <person name="Lander E.S."/>
            <person name="Lindblad-Toh K."/>
        </authorList>
    </citation>
    <scope>NUCLEOTIDE SEQUENCE [LARGE SCALE GENOMIC DNA]</scope>
</reference>
<dbReference type="Ensembl" id="ENSONIT00000068302.1">
    <property type="protein sequence ID" value="ENSONIP00000044475.1"/>
    <property type="gene ID" value="ENSONIG00000035809.1"/>
</dbReference>
<name>A0A669C8I7_ORENI</name>
<protein>
    <submittedName>
        <fullName evidence="1">Uncharacterized protein</fullName>
    </submittedName>
</protein>
<dbReference type="OMA" id="QPYLCEN"/>
<keyword evidence="2" id="KW-1185">Reference proteome</keyword>